<reference evidence="2" key="1">
    <citation type="submission" date="2007-03" db="EMBL/GenBank/DDBJ databases">
        <title>Annotation of Culex pipiens quinquefasciatus.</title>
        <authorList>
            <consortium name="The Broad Institute Genome Sequencing Platform"/>
            <person name="Atkinson P.W."/>
            <person name="Hemingway J."/>
            <person name="Christensen B.M."/>
            <person name="Higgs S."/>
            <person name="Kodira C."/>
            <person name="Hannick L."/>
            <person name="Megy K."/>
            <person name="O'Leary S."/>
            <person name="Pearson M."/>
            <person name="Haas B.J."/>
            <person name="Mauceli E."/>
            <person name="Wortman J.R."/>
            <person name="Lee N.H."/>
            <person name="Guigo R."/>
            <person name="Stanke M."/>
            <person name="Alvarado L."/>
            <person name="Amedeo P."/>
            <person name="Antoine C.H."/>
            <person name="Arensburger P."/>
            <person name="Bidwell S.L."/>
            <person name="Crawford M."/>
            <person name="Camaro F."/>
            <person name="Devon K."/>
            <person name="Engels R."/>
            <person name="Hammond M."/>
            <person name="Howarth C."/>
            <person name="Koehrsen M."/>
            <person name="Lawson D."/>
            <person name="Montgomery P."/>
            <person name="Nene V."/>
            <person name="Nusbaum C."/>
            <person name="Puiu D."/>
            <person name="Romero-Severson J."/>
            <person name="Severson D.W."/>
            <person name="Shumway M."/>
            <person name="Sisk P."/>
            <person name="Stolte C."/>
            <person name="Zeng Q."/>
            <person name="Eisenstadt E."/>
            <person name="Fraser-Liggett C."/>
            <person name="Strausberg R."/>
            <person name="Galagan J."/>
            <person name="Birren B."/>
            <person name="Collins F.H."/>
        </authorList>
    </citation>
    <scope>NUCLEOTIDE SEQUENCE [LARGE SCALE GENOMIC DNA]</scope>
    <source>
        <strain evidence="2">JHB</strain>
    </source>
</reference>
<dbReference type="InParanoid" id="B0X198"/>
<sequence length="205" mass="23051">MFHNRKEQITFRKLKPVQRMAWKHFYESYLTQINTLVHVGVGASALGQHLLETVRAFDQLAMCYDLVHDDVYDGDSPQSTLPPVASTNWALQIVAGGLRLSCERMNRLVLDAVHSGEQIGYFVHRLHLGVRSAVGRINGYVAFEAGTGDERRVARTPGHVKVPLVGGRELVSLPQEATRSKSFGHQVRPRTPRWWMWKVLVGAVA</sequence>
<evidence type="ECO:0000313" key="2">
    <source>
        <dbReference type="EMBL" id="EDS38547.1"/>
    </source>
</evidence>
<evidence type="ECO:0000313" key="4">
    <source>
        <dbReference type="Proteomes" id="UP000002320"/>
    </source>
</evidence>
<dbReference type="SUPFAM" id="SSF46785">
    <property type="entry name" value="Winged helix' DNA-binding domain"/>
    <property type="match status" value="1"/>
</dbReference>
<dbReference type="InterPro" id="IPR036390">
    <property type="entry name" value="WH_DNA-bd_sf"/>
</dbReference>
<gene>
    <name evidence="3" type="primary">6046188</name>
    <name evidence="2" type="ORF">CpipJ_CPIJ013347</name>
</gene>
<evidence type="ECO:0000313" key="3">
    <source>
        <dbReference type="EnsemblMetazoa" id="CPIJ013347-PA"/>
    </source>
</evidence>
<dbReference type="KEGG" id="cqu:CpipJ_CPIJ013347"/>
<keyword evidence="4" id="KW-1185">Reference proteome</keyword>
<dbReference type="EMBL" id="DS232256">
    <property type="protein sequence ID" value="EDS38547.1"/>
    <property type="molecule type" value="Genomic_DNA"/>
</dbReference>
<protein>
    <submittedName>
        <fullName evidence="2 3">DNA replication factor Cdt1</fullName>
    </submittedName>
</protein>
<proteinExistence type="predicted"/>
<dbReference type="EnsemblMetazoa" id="CPIJ013347-RA">
    <property type="protein sequence ID" value="CPIJ013347-PA"/>
    <property type="gene ID" value="CPIJ013347"/>
</dbReference>
<dbReference type="InterPro" id="IPR014939">
    <property type="entry name" value="CDT1_Gemini-bd-like"/>
</dbReference>
<evidence type="ECO:0000259" key="1">
    <source>
        <dbReference type="Pfam" id="PF08839"/>
    </source>
</evidence>
<dbReference type="STRING" id="7176.B0X198"/>
<dbReference type="HOGENOM" id="CLU_1338733_0_0_1"/>
<dbReference type="VEuPathDB" id="VectorBase:CPIJ013347"/>
<dbReference type="Proteomes" id="UP000002320">
    <property type="component" value="Unassembled WGS sequence"/>
</dbReference>
<organism>
    <name type="scientific">Culex quinquefasciatus</name>
    <name type="common">Southern house mosquito</name>
    <name type="synonym">Culex pungens</name>
    <dbReference type="NCBI Taxonomy" id="7176"/>
    <lineage>
        <taxon>Eukaryota</taxon>
        <taxon>Metazoa</taxon>
        <taxon>Ecdysozoa</taxon>
        <taxon>Arthropoda</taxon>
        <taxon>Hexapoda</taxon>
        <taxon>Insecta</taxon>
        <taxon>Pterygota</taxon>
        <taxon>Neoptera</taxon>
        <taxon>Endopterygota</taxon>
        <taxon>Diptera</taxon>
        <taxon>Nematocera</taxon>
        <taxon>Culicoidea</taxon>
        <taxon>Culicidae</taxon>
        <taxon>Culicinae</taxon>
        <taxon>Culicini</taxon>
        <taxon>Culex</taxon>
        <taxon>Culex</taxon>
    </lineage>
</organism>
<reference evidence="3" key="2">
    <citation type="submission" date="2021-02" db="UniProtKB">
        <authorList>
            <consortium name="EnsemblMetazoa"/>
        </authorList>
    </citation>
    <scope>IDENTIFICATION</scope>
    <source>
        <strain evidence="3">JHB</strain>
    </source>
</reference>
<name>B0X198_CULQU</name>
<accession>B0X198</accession>
<feature type="domain" description="CDT1 Geminin-binding" evidence="1">
    <location>
        <begin position="1"/>
        <end position="36"/>
    </location>
</feature>
<dbReference type="AlphaFoldDB" id="B0X198"/>
<dbReference type="Pfam" id="PF08839">
    <property type="entry name" value="CDT1"/>
    <property type="match status" value="1"/>
</dbReference>